<dbReference type="Gene3D" id="3.40.50.720">
    <property type="entry name" value="NAD(P)-binding Rossmann-like Domain"/>
    <property type="match status" value="1"/>
</dbReference>
<dbReference type="RefSeq" id="WP_203714992.1">
    <property type="nucleotide sequence ID" value="NZ_BONE01000031.1"/>
</dbReference>
<proteinExistence type="inferred from homology"/>
<name>A0ABQ4CT30_9ACTN</name>
<organism evidence="2 3">
    <name type="scientific">Asanoa siamensis</name>
    <dbReference type="NCBI Taxonomy" id="926357"/>
    <lineage>
        <taxon>Bacteria</taxon>
        <taxon>Bacillati</taxon>
        <taxon>Actinomycetota</taxon>
        <taxon>Actinomycetes</taxon>
        <taxon>Micromonosporales</taxon>
        <taxon>Micromonosporaceae</taxon>
        <taxon>Asanoa</taxon>
    </lineage>
</organism>
<dbReference type="PANTHER" id="PTHR42760">
    <property type="entry name" value="SHORT-CHAIN DEHYDROGENASES/REDUCTASES FAMILY MEMBER"/>
    <property type="match status" value="1"/>
</dbReference>
<dbReference type="PANTHER" id="PTHR42760:SF40">
    <property type="entry name" value="3-OXOACYL-[ACYL-CARRIER-PROTEIN] REDUCTASE, CHLOROPLASTIC"/>
    <property type="match status" value="1"/>
</dbReference>
<evidence type="ECO:0000256" key="1">
    <source>
        <dbReference type="ARBA" id="ARBA00006484"/>
    </source>
</evidence>
<dbReference type="PRINTS" id="PR00081">
    <property type="entry name" value="GDHRDH"/>
</dbReference>
<dbReference type="InterPro" id="IPR002347">
    <property type="entry name" value="SDR_fam"/>
</dbReference>
<gene>
    <name evidence="2" type="ORF">Asi02nite_39520</name>
</gene>
<protein>
    <submittedName>
        <fullName evidence="2">Short-chain dehydrogenase</fullName>
    </submittedName>
</protein>
<comment type="caution">
    <text evidence="2">The sequence shown here is derived from an EMBL/GenBank/DDBJ whole genome shotgun (WGS) entry which is preliminary data.</text>
</comment>
<evidence type="ECO:0000313" key="3">
    <source>
        <dbReference type="Proteomes" id="UP000604117"/>
    </source>
</evidence>
<dbReference type="Proteomes" id="UP000604117">
    <property type="component" value="Unassembled WGS sequence"/>
</dbReference>
<keyword evidence="3" id="KW-1185">Reference proteome</keyword>
<sequence length="252" mass="25695">MTTEPDRGAHSLAGRRVLLTGACGGIAYALANGLARAGARLALSDVDGDALDALAESLPGGGHTTLPVRLSGADGAQALAEGCAARLGGLDVLVHTAAVLRRQEVPDVTEADWDHQHDVNLKATFFLARAVAEQQREQGGGSIVLYTSQSFWTGGYGASVVYATTKGGVATMVRGLARTYGPYGVRVNGIAPGIVDTPMLSGAAIDAIVAATPLGRVGQPEDLVGPTLFLASPESAFVTGTILNVSGGWLAY</sequence>
<dbReference type="SUPFAM" id="SSF51735">
    <property type="entry name" value="NAD(P)-binding Rossmann-fold domains"/>
    <property type="match status" value="1"/>
</dbReference>
<dbReference type="EMBL" id="BONE01000031">
    <property type="protein sequence ID" value="GIF74434.1"/>
    <property type="molecule type" value="Genomic_DNA"/>
</dbReference>
<dbReference type="InterPro" id="IPR036291">
    <property type="entry name" value="NAD(P)-bd_dom_sf"/>
</dbReference>
<accession>A0ABQ4CT30</accession>
<evidence type="ECO:0000313" key="2">
    <source>
        <dbReference type="EMBL" id="GIF74434.1"/>
    </source>
</evidence>
<reference evidence="2 3" key="1">
    <citation type="submission" date="2021-01" db="EMBL/GenBank/DDBJ databases">
        <title>Whole genome shotgun sequence of Asanoa siamensis NBRC 107932.</title>
        <authorList>
            <person name="Komaki H."/>
            <person name="Tamura T."/>
        </authorList>
    </citation>
    <scope>NUCLEOTIDE SEQUENCE [LARGE SCALE GENOMIC DNA]</scope>
    <source>
        <strain evidence="2 3">NBRC 107932</strain>
    </source>
</reference>
<comment type="similarity">
    <text evidence="1">Belongs to the short-chain dehydrogenases/reductases (SDR) family.</text>
</comment>
<dbReference type="Pfam" id="PF13561">
    <property type="entry name" value="adh_short_C2"/>
    <property type="match status" value="1"/>
</dbReference>